<feature type="region of interest" description="Disordered" evidence="1">
    <location>
        <begin position="1"/>
        <end position="38"/>
    </location>
</feature>
<comment type="caution">
    <text evidence="2">The sequence shown here is derived from an EMBL/GenBank/DDBJ whole genome shotgun (WGS) entry which is preliminary data.</text>
</comment>
<dbReference type="AlphaFoldDB" id="A0AAV1RP85"/>
<feature type="non-terminal residue" evidence="2">
    <location>
        <position position="1"/>
    </location>
</feature>
<sequence>ERHLQVAPGYDTSSQDRRKGSAARGGYRDTSPNGHLNQVQNISTELHGYLDRPGIYPAVKFLTEDGVVTGRGNQSAFRKCISSRLKGKKALLVEDQGKVMPESKERPTKLFEELQTVKLKEKGRSTCQNK</sequence>
<keyword evidence="3" id="KW-1185">Reference proteome</keyword>
<accession>A0AAV1RP85</accession>
<evidence type="ECO:0000256" key="1">
    <source>
        <dbReference type="SAM" id="MobiDB-lite"/>
    </source>
</evidence>
<dbReference type="EMBL" id="CAWUPB010001087">
    <property type="protein sequence ID" value="CAK7337551.1"/>
    <property type="molecule type" value="Genomic_DNA"/>
</dbReference>
<proteinExistence type="predicted"/>
<gene>
    <name evidence="2" type="ORF">DCAF_LOCUS12586</name>
</gene>
<reference evidence="2 3" key="1">
    <citation type="submission" date="2024-01" db="EMBL/GenBank/DDBJ databases">
        <authorList>
            <person name="Waweru B."/>
        </authorList>
    </citation>
    <scope>NUCLEOTIDE SEQUENCE [LARGE SCALE GENOMIC DNA]</scope>
</reference>
<name>A0AAV1RP85_9ROSI</name>
<dbReference type="Proteomes" id="UP001314170">
    <property type="component" value="Unassembled WGS sequence"/>
</dbReference>
<evidence type="ECO:0000313" key="3">
    <source>
        <dbReference type="Proteomes" id="UP001314170"/>
    </source>
</evidence>
<protein>
    <submittedName>
        <fullName evidence="2">Uncharacterized protein</fullName>
    </submittedName>
</protein>
<organism evidence="2 3">
    <name type="scientific">Dovyalis caffra</name>
    <dbReference type="NCBI Taxonomy" id="77055"/>
    <lineage>
        <taxon>Eukaryota</taxon>
        <taxon>Viridiplantae</taxon>
        <taxon>Streptophyta</taxon>
        <taxon>Embryophyta</taxon>
        <taxon>Tracheophyta</taxon>
        <taxon>Spermatophyta</taxon>
        <taxon>Magnoliopsida</taxon>
        <taxon>eudicotyledons</taxon>
        <taxon>Gunneridae</taxon>
        <taxon>Pentapetalae</taxon>
        <taxon>rosids</taxon>
        <taxon>fabids</taxon>
        <taxon>Malpighiales</taxon>
        <taxon>Salicaceae</taxon>
        <taxon>Flacourtieae</taxon>
        <taxon>Dovyalis</taxon>
    </lineage>
</organism>
<evidence type="ECO:0000313" key="2">
    <source>
        <dbReference type="EMBL" id="CAK7337551.1"/>
    </source>
</evidence>